<dbReference type="RefSeq" id="WP_063483810.1">
    <property type="nucleotide sequence ID" value="NZ_CP012949.1"/>
</dbReference>
<evidence type="ECO:0000313" key="3">
    <source>
        <dbReference type="Proteomes" id="UP000076720"/>
    </source>
</evidence>
<proteinExistence type="predicted"/>
<sequence length="376" mass="40372">MRTVYSGELHVAHGRFHVDSRPTRDAPGTTPACAGQANGLCGAAVPGHLLLVTGLHTGRVGLTVEVHGAAPPLDDGWEDVVEASFRPASASTVVLPPGDGPLCALDLLPTDHRVRYCGRGMDRVREEDRTVREDGPPVDHYLLQFWPAPPAPDLVVRQTSHSAAHRHRHARGLPPPPRPEDRSAAELRRRAQWSAAERPAREHAEALSWGGRLPSRRLREAGGDARGLASLDRELVDAVDTVCPATQRDLARWAARRALSVAGLDGIDWIESALAALDRGEPLPDPFDDPRHAWDRFFADDRVFGPAADAPDGCRGDLLRQAMAMPALLAAAGPDPLSAALDALFAAAVTHGTDCPALFAQVRRRFPALDRGTPGP</sequence>
<organism evidence="2 3">
    <name type="scientific">Streptomyces ambofaciens</name>
    <dbReference type="NCBI Taxonomy" id="1889"/>
    <lineage>
        <taxon>Bacteria</taxon>
        <taxon>Bacillati</taxon>
        <taxon>Actinomycetota</taxon>
        <taxon>Actinomycetes</taxon>
        <taxon>Kitasatosporales</taxon>
        <taxon>Streptomycetaceae</taxon>
        <taxon>Streptomyces</taxon>
    </lineage>
</organism>
<accession>A0ABN4PEN3</accession>
<keyword evidence="3" id="KW-1185">Reference proteome</keyword>
<gene>
    <name evidence="2" type="ORF">SAM40697_5973</name>
</gene>
<reference evidence="2 3" key="2">
    <citation type="journal article" date="2016" name="Genome Announc.">
        <title>Complete Genome Sequence of Streptomyces ambofaciens DSM 40697, a Paradigm for Genome Plasticity Studies.</title>
        <authorList>
            <person name="Thibessard A."/>
            <person name="Leblond P."/>
        </authorList>
    </citation>
    <scope>NUCLEOTIDE SEQUENCE [LARGE SCALE GENOMIC DNA]</scope>
    <source>
        <strain evidence="2 3">DSM 40697</strain>
    </source>
</reference>
<feature type="compositionally biased region" description="Basic and acidic residues" evidence="1">
    <location>
        <begin position="178"/>
        <end position="189"/>
    </location>
</feature>
<dbReference type="EMBL" id="CP012949">
    <property type="protein sequence ID" value="ANB09926.1"/>
    <property type="molecule type" value="Genomic_DNA"/>
</dbReference>
<protein>
    <submittedName>
        <fullName evidence="2">Uncharacterized protein</fullName>
    </submittedName>
</protein>
<feature type="region of interest" description="Disordered" evidence="1">
    <location>
        <begin position="157"/>
        <end position="206"/>
    </location>
</feature>
<reference evidence="3" key="1">
    <citation type="submission" date="2015-10" db="EMBL/GenBank/DDBJ databases">
        <title>Complete genome sequence of Streptomyces ambofaciens DSM 40697.</title>
        <authorList>
            <person name="Thibessard A."/>
            <person name="Leblond P."/>
        </authorList>
    </citation>
    <scope>NUCLEOTIDE SEQUENCE [LARGE SCALE GENOMIC DNA]</scope>
    <source>
        <strain evidence="3">DSM 40697</strain>
    </source>
</reference>
<name>A0ABN4PEN3_STRAM</name>
<evidence type="ECO:0000256" key="1">
    <source>
        <dbReference type="SAM" id="MobiDB-lite"/>
    </source>
</evidence>
<evidence type="ECO:0000313" key="2">
    <source>
        <dbReference type="EMBL" id="ANB09926.1"/>
    </source>
</evidence>
<dbReference type="Proteomes" id="UP000076720">
    <property type="component" value="Chromosome"/>
</dbReference>